<dbReference type="InterPro" id="IPR027417">
    <property type="entry name" value="P-loop_NTPase"/>
</dbReference>
<keyword evidence="1" id="KW-0547">Nucleotide-binding</keyword>
<dbReference type="PANTHER" id="PTHR11070">
    <property type="entry name" value="UVRD / RECB / PCRA DNA HELICASE FAMILY MEMBER"/>
    <property type="match status" value="1"/>
</dbReference>
<dbReference type="CDD" id="cd17932">
    <property type="entry name" value="DEXQc_UvrD"/>
    <property type="match status" value="1"/>
</dbReference>
<dbReference type="GO" id="GO:0003677">
    <property type="term" value="F:DNA binding"/>
    <property type="evidence" value="ECO:0007669"/>
    <property type="project" value="InterPro"/>
</dbReference>
<organism evidence="6">
    <name type="scientific">marine sediment metagenome</name>
    <dbReference type="NCBI Taxonomy" id="412755"/>
    <lineage>
        <taxon>unclassified sequences</taxon>
        <taxon>metagenomes</taxon>
        <taxon>ecological metagenomes</taxon>
    </lineage>
</organism>
<dbReference type="GO" id="GO:0016787">
    <property type="term" value="F:hydrolase activity"/>
    <property type="evidence" value="ECO:0007669"/>
    <property type="project" value="UniProtKB-KW"/>
</dbReference>
<feature type="non-terminal residue" evidence="6">
    <location>
        <position position="174"/>
    </location>
</feature>
<dbReference type="GO" id="GO:0043138">
    <property type="term" value="F:3'-5' DNA helicase activity"/>
    <property type="evidence" value="ECO:0007669"/>
    <property type="project" value="TreeGrafter"/>
</dbReference>
<dbReference type="AlphaFoldDB" id="X0WV44"/>
<dbReference type="SUPFAM" id="SSF52540">
    <property type="entry name" value="P-loop containing nucleoside triphosphate hydrolases"/>
    <property type="match status" value="1"/>
</dbReference>
<evidence type="ECO:0000256" key="4">
    <source>
        <dbReference type="ARBA" id="ARBA00022840"/>
    </source>
</evidence>
<dbReference type="GO" id="GO:0000725">
    <property type="term" value="P:recombinational repair"/>
    <property type="evidence" value="ECO:0007669"/>
    <property type="project" value="TreeGrafter"/>
</dbReference>
<reference evidence="6" key="1">
    <citation type="journal article" date="2014" name="Front. Microbiol.">
        <title>High frequency of phylogenetically diverse reductive dehalogenase-homologous genes in deep subseafloor sedimentary metagenomes.</title>
        <authorList>
            <person name="Kawai M."/>
            <person name="Futagami T."/>
            <person name="Toyoda A."/>
            <person name="Takaki Y."/>
            <person name="Nishi S."/>
            <person name="Hori S."/>
            <person name="Arai W."/>
            <person name="Tsubouchi T."/>
            <person name="Morono Y."/>
            <person name="Uchiyama I."/>
            <person name="Ito T."/>
            <person name="Fujiyama A."/>
            <person name="Inagaki F."/>
            <person name="Takami H."/>
        </authorList>
    </citation>
    <scope>NUCLEOTIDE SEQUENCE</scope>
    <source>
        <strain evidence="6">Expedition CK06-06</strain>
    </source>
</reference>
<dbReference type="InterPro" id="IPR014016">
    <property type="entry name" value="UvrD-like_ATP-bd"/>
</dbReference>
<dbReference type="PANTHER" id="PTHR11070:SF2">
    <property type="entry name" value="ATP-DEPENDENT DNA HELICASE SRS2"/>
    <property type="match status" value="1"/>
</dbReference>
<evidence type="ECO:0000256" key="3">
    <source>
        <dbReference type="ARBA" id="ARBA00022806"/>
    </source>
</evidence>
<evidence type="ECO:0000256" key="1">
    <source>
        <dbReference type="ARBA" id="ARBA00022741"/>
    </source>
</evidence>
<dbReference type="Gene3D" id="3.40.50.300">
    <property type="entry name" value="P-loop containing nucleotide triphosphate hydrolases"/>
    <property type="match status" value="1"/>
</dbReference>
<evidence type="ECO:0000313" key="6">
    <source>
        <dbReference type="EMBL" id="GAG34515.1"/>
    </source>
</evidence>
<sequence>MKLLEGLNEEQKAAVIHGEGPLLIIAGAGTGKTKVITHRIAYLIASKVAKPEEMLALTFTEKAASEMEERVDLLVPYGYSYVDISTFNSFGEKILRNTIHEMGYFLDFKLLDDVEQAIFFREHLFQFPLKYYRPLSLPTKHVQELLSAIKRLKQEDIRPEEYLDYAKDLEKKAK</sequence>
<gene>
    <name evidence="6" type="ORF">S01H1_63307</name>
</gene>
<name>X0WV44_9ZZZZ</name>
<protein>
    <recommendedName>
        <fullName evidence="5">UvrD-like helicase ATP-binding domain-containing protein</fullName>
    </recommendedName>
</protein>
<keyword evidence="4" id="KW-0067">ATP-binding</keyword>
<dbReference type="InterPro" id="IPR000212">
    <property type="entry name" value="DNA_helicase_UvrD/REP"/>
</dbReference>
<keyword evidence="3" id="KW-0347">Helicase</keyword>
<proteinExistence type="predicted"/>
<evidence type="ECO:0000256" key="2">
    <source>
        <dbReference type="ARBA" id="ARBA00022801"/>
    </source>
</evidence>
<evidence type="ECO:0000259" key="5">
    <source>
        <dbReference type="PROSITE" id="PS51198"/>
    </source>
</evidence>
<accession>X0WV44</accession>
<keyword evidence="2" id="KW-0378">Hydrolase</keyword>
<dbReference type="GO" id="GO:0005524">
    <property type="term" value="F:ATP binding"/>
    <property type="evidence" value="ECO:0007669"/>
    <property type="project" value="UniProtKB-KW"/>
</dbReference>
<comment type="caution">
    <text evidence="6">The sequence shown here is derived from an EMBL/GenBank/DDBJ whole genome shotgun (WGS) entry which is preliminary data.</text>
</comment>
<dbReference type="GO" id="GO:0033202">
    <property type="term" value="C:DNA helicase complex"/>
    <property type="evidence" value="ECO:0007669"/>
    <property type="project" value="TreeGrafter"/>
</dbReference>
<dbReference type="EMBL" id="BARS01041646">
    <property type="protein sequence ID" value="GAG34515.1"/>
    <property type="molecule type" value="Genomic_DNA"/>
</dbReference>
<dbReference type="PROSITE" id="PS51198">
    <property type="entry name" value="UVRD_HELICASE_ATP_BIND"/>
    <property type="match status" value="1"/>
</dbReference>
<dbReference type="GO" id="GO:0005829">
    <property type="term" value="C:cytosol"/>
    <property type="evidence" value="ECO:0007669"/>
    <property type="project" value="TreeGrafter"/>
</dbReference>
<feature type="domain" description="UvrD-like helicase ATP-binding" evidence="5">
    <location>
        <begin position="5"/>
        <end position="174"/>
    </location>
</feature>
<dbReference type="Pfam" id="PF00580">
    <property type="entry name" value="UvrD-helicase"/>
    <property type="match status" value="1"/>
</dbReference>